<dbReference type="KEGG" id="rmb:K529_006460"/>
<dbReference type="EMBL" id="CP015230">
    <property type="protein sequence ID" value="ANP40402.1"/>
    <property type="molecule type" value="Genomic_DNA"/>
</dbReference>
<gene>
    <name evidence="3" type="ORF">K529_006460</name>
</gene>
<proteinExistence type="predicted"/>
<dbReference type="OrthoDB" id="7667817at2"/>
<dbReference type="GeneID" id="28249458"/>
<feature type="transmembrane region" description="Helical" evidence="2">
    <location>
        <begin position="41"/>
        <end position="58"/>
    </location>
</feature>
<sequence length="124" mass="12714">MSGKSFEGQVSRMGWEPGARPRPELVDRILDHHGHDAGRDIGPSLLGVALGALLGLLLKGMGLDGSPWGAGTGFFGDLIGALALGGFAAAVLAAVLGAVRAKSNPELLQFASINLLTVLIVYLV</sequence>
<dbReference type="STRING" id="1265309.K529_006460"/>
<evidence type="ECO:0000313" key="4">
    <source>
        <dbReference type="Proteomes" id="UP000013243"/>
    </source>
</evidence>
<evidence type="ECO:0000256" key="2">
    <source>
        <dbReference type="SAM" id="Phobius"/>
    </source>
</evidence>
<evidence type="ECO:0000313" key="3">
    <source>
        <dbReference type="EMBL" id="ANP40402.1"/>
    </source>
</evidence>
<evidence type="ECO:0000256" key="1">
    <source>
        <dbReference type="SAM" id="MobiDB-lite"/>
    </source>
</evidence>
<organism evidence="3 4">
    <name type="scientific">Tritonibacter mobilis F1926</name>
    <dbReference type="NCBI Taxonomy" id="1265309"/>
    <lineage>
        <taxon>Bacteria</taxon>
        <taxon>Pseudomonadati</taxon>
        <taxon>Pseudomonadota</taxon>
        <taxon>Alphaproteobacteria</taxon>
        <taxon>Rhodobacterales</taxon>
        <taxon>Paracoccaceae</taxon>
        <taxon>Tritonibacter</taxon>
    </lineage>
</organism>
<feature type="region of interest" description="Disordered" evidence="1">
    <location>
        <begin position="1"/>
        <end position="21"/>
    </location>
</feature>
<dbReference type="AlphaFoldDB" id="A0A1B1A1F7"/>
<feature type="transmembrane region" description="Helical" evidence="2">
    <location>
        <begin position="106"/>
        <end position="123"/>
    </location>
</feature>
<accession>A0A1B1A1F7</accession>
<name>A0A1B1A1F7_9RHOB</name>
<feature type="transmembrane region" description="Helical" evidence="2">
    <location>
        <begin position="78"/>
        <end position="99"/>
    </location>
</feature>
<dbReference type="Proteomes" id="UP000013243">
    <property type="component" value="Chromosome"/>
</dbReference>
<keyword evidence="2" id="KW-1133">Transmembrane helix</keyword>
<reference evidence="3 4" key="1">
    <citation type="journal article" date="2016" name="ISME J.">
        <title>Global occurrence and heterogeneity of the Roseobacter-clade species Ruegeria mobilis.</title>
        <authorList>
            <person name="Sonnenschein E."/>
            <person name="Gram L."/>
        </authorList>
    </citation>
    <scope>NUCLEOTIDE SEQUENCE [LARGE SCALE GENOMIC DNA]</scope>
    <source>
        <strain evidence="3 4">F1926</strain>
    </source>
</reference>
<protein>
    <submittedName>
        <fullName evidence="3">Uncharacterized protein</fullName>
    </submittedName>
</protein>
<dbReference type="RefSeq" id="WP_040642012.1">
    <property type="nucleotide sequence ID" value="NZ_CP015230.1"/>
</dbReference>
<keyword evidence="2" id="KW-0812">Transmembrane</keyword>
<keyword evidence="2" id="KW-0472">Membrane</keyword>